<dbReference type="EMBL" id="JAGIOF010000001">
    <property type="protein sequence ID" value="MBP2386333.1"/>
    <property type="molecule type" value="Genomic_DNA"/>
</dbReference>
<name>A0ABS4XDM7_9MICC</name>
<sequence>MYFLGSEGIILEFIACDADVSTVSSKGENPQFLSIGEVGIGVVGILLGIHRRWEHIELAKMRTVGDSEIIGFGTY</sequence>
<reference evidence="1 2" key="1">
    <citation type="submission" date="2021-03" db="EMBL/GenBank/DDBJ databases">
        <title>Sequencing the genomes of 1000 actinobacteria strains.</title>
        <authorList>
            <person name="Klenk H.-P."/>
        </authorList>
    </citation>
    <scope>NUCLEOTIDE SEQUENCE [LARGE SCALE GENOMIC DNA]</scope>
    <source>
        <strain evidence="1 2">DSM 15797</strain>
    </source>
</reference>
<evidence type="ECO:0000313" key="1">
    <source>
        <dbReference type="EMBL" id="MBP2386333.1"/>
    </source>
</evidence>
<protein>
    <submittedName>
        <fullName evidence="1">Uncharacterized protein</fullName>
    </submittedName>
</protein>
<comment type="caution">
    <text evidence="1">The sequence shown here is derived from an EMBL/GenBank/DDBJ whole genome shotgun (WGS) entry which is preliminary data.</text>
</comment>
<proteinExistence type="predicted"/>
<organism evidence="1 2">
    <name type="scientific">Paeniglutamicibacter kerguelensis</name>
    <dbReference type="NCBI Taxonomy" id="254788"/>
    <lineage>
        <taxon>Bacteria</taxon>
        <taxon>Bacillati</taxon>
        <taxon>Actinomycetota</taxon>
        <taxon>Actinomycetes</taxon>
        <taxon>Micrococcales</taxon>
        <taxon>Micrococcaceae</taxon>
        <taxon>Paeniglutamicibacter</taxon>
    </lineage>
</organism>
<evidence type="ECO:0000313" key="2">
    <source>
        <dbReference type="Proteomes" id="UP001296993"/>
    </source>
</evidence>
<gene>
    <name evidence="1" type="ORF">JOF47_001844</name>
</gene>
<dbReference type="Proteomes" id="UP001296993">
    <property type="component" value="Unassembled WGS sequence"/>
</dbReference>
<keyword evidence="2" id="KW-1185">Reference proteome</keyword>
<accession>A0ABS4XDM7</accession>
<dbReference type="RefSeq" id="WP_209997244.1">
    <property type="nucleotide sequence ID" value="NZ_BAAAJY010000002.1"/>
</dbReference>